<dbReference type="PATRIC" id="fig|1307839.3.peg.1037"/>
<dbReference type="InterPro" id="IPR000522">
    <property type="entry name" value="ABC_transptr_permease_BtuC"/>
</dbReference>
<dbReference type="SUPFAM" id="SSF81345">
    <property type="entry name" value="ABC transporter involved in vitamin B12 uptake, BtuC"/>
    <property type="match status" value="1"/>
</dbReference>
<evidence type="ECO:0000256" key="1">
    <source>
        <dbReference type="ARBA" id="ARBA00004651"/>
    </source>
</evidence>
<feature type="transmembrane region" description="Helical" evidence="8">
    <location>
        <begin position="149"/>
        <end position="173"/>
    </location>
</feature>
<dbReference type="GO" id="GO:0005886">
    <property type="term" value="C:plasma membrane"/>
    <property type="evidence" value="ECO:0007669"/>
    <property type="project" value="UniProtKB-SubCell"/>
</dbReference>
<keyword evidence="5 8" id="KW-0812">Transmembrane</keyword>
<dbReference type="EMBL" id="CP013118">
    <property type="protein sequence ID" value="ALO14645.1"/>
    <property type="molecule type" value="Genomic_DNA"/>
</dbReference>
<dbReference type="InterPro" id="IPR037294">
    <property type="entry name" value="ABC_BtuC-like"/>
</dbReference>
<feature type="transmembrane region" description="Helical" evidence="8">
    <location>
        <begin position="56"/>
        <end position="76"/>
    </location>
</feature>
<accession>A0A0S2HXG2</accession>
<dbReference type="GO" id="GO:0022857">
    <property type="term" value="F:transmembrane transporter activity"/>
    <property type="evidence" value="ECO:0007669"/>
    <property type="project" value="InterPro"/>
</dbReference>
<proteinExistence type="inferred from homology"/>
<keyword evidence="10" id="KW-1185">Reference proteome</keyword>
<feature type="transmembrane region" description="Helical" evidence="8">
    <location>
        <begin position="283"/>
        <end position="305"/>
    </location>
</feature>
<name>A0A0S2HXG2_9BACT</name>
<evidence type="ECO:0000256" key="5">
    <source>
        <dbReference type="ARBA" id="ARBA00022692"/>
    </source>
</evidence>
<sequence>MNQTQKIILISVITVALFIADLLLGSVIIPLPDFWELINDKSSNDFLHTILFNFRFPRALTAVAAGMALSVSGLIMQTVFRNPLAGPFVLGISSGASLGVALIIIGFQTFGWFSRLAVLSNWTVVTAALLGSGLLLLLLLLVSTRVKDIMTILILGILFSSSVSALVSIMQYFSPEGALKSYVIWTMGNLGNVTGGQLQILWLATGAGVLIALLNGKGLNIMLLGEHYAQTTGVNIFVFRLFIFLATSLLAGAVTAFCGPIGFIGIAVPHVVRLVFKSTNHFILIPGTLLAGAAIMLMSDIVAHLPGSDRILPINSITALLGIPIVVWIIFRNRHLSQVF</sequence>
<feature type="transmembrane region" description="Helical" evidence="8">
    <location>
        <begin position="228"/>
        <end position="247"/>
    </location>
</feature>
<keyword evidence="4" id="KW-1003">Cell membrane</keyword>
<feature type="transmembrane region" description="Helical" evidence="8">
    <location>
        <begin position="88"/>
        <end position="110"/>
    </location>
</feature>
<dbReference type="OrthoDB" id="9811721at2"/>
<dbReference type="AlphaFoldDB" id="A0A0S2HXG2"/>
<feature type="transmembrane region" description="Helical" evidence="8">
    <location>
        <begin position="122"/>
        <end position="142"/>
    </location>
</feature>
<organism evidence="9 10">
    <name type="scientific">Salinivirga cyanobacteriivorans</name>
    <dbReference type="NCBI Taxonomy" id="1307839"/>
    <lineage>
        <taxon>Bacteria</taxon>
        <taxon>Pseudomonadati</taxon>
        <taxon>Bacteroidota</taxon>
        <taxon>Bacteroidia</taxon>
        <taxon>Bacteroidales</taxon>
        <taxon>Salinivirgaceae</taxon>
        <taxon>Salinivirga</taxon>
    </lineage>
</organism>
<evidence type="ECO:0000256" key="7">
    <source>
        <dbReference type="ARBA" id="ARBA00023136"/>
    </source>
</evidence>
<dbReference type="Proteomes" id="UP000064893">
    <property type="component" value="Chromosome"/>
</dbReference>
<dbReference type="Pfam" id="PF01032">
    <property type="entry name" value="FecCD"/>
    <property type="match status" value="1"/>
</dbReference>
<dbReference type="Gene3D" id="1.10.3470.10">
    <property type="entry name" value="ABC transporter involved in vitamin B12 uptake, BtuC"/>
    <property type="match status" value="1"/>
</dbReference>
<keyword evidence="6 8" id="KW-1133">Transmembrane helix</keyword>
<dbReference type="STRING" id="1307839.L21SP5_00978"/>
<evidence type="ECO:0000256" key="8">
    <source>
        <dbReference type="SAM" id="Phobius"/>
    </source>
</evidence>
<protein>
    <submittedName>
        <fullName evidence="9">Hemin transport system permease protein HmuU</fullName>
    </submittedName>
</protein>
<dbReference type="CDD" id="cd06550">
    <property type="entry name" value="TM_ABC_iron-siderophores_like"/>
    <property type="match status" value="1"/>
</dbReference>
<dbReference type="PANTHER" id="PTHR30472:SF41">
    <property type="entry name" value="TRANSPORT SYSTEM PERMEASE PROTEIN"/>
    <property type="match status" value="1"/>
</dbReference>
<evidence type="ECO:0000256" key="3">
    <source>
        <dbReference type="ARBA" id="ARBA00022448"/>
    </source>
</evidence>
<feature type="transmembrane region" description="Helical" evidence="8">
    <location>
        <begin position="193"/>
        <end position="216"/>
    </location>
</feature>
<dbReference type="RefSeq" id="WP_057952170.1">
    <property type="nucleotide sequence ID" value="NZ_CP013118.1"/>
</dbReference>
<keyword evidence="3" id="KW-0813">Transport</keyword>
<comment type="subcellular location">
    <subcellularLocation>
        <location evidence="1">Cell membrane</location>
        <topology evidence="1">Multi-pass membrane protein</topology>
    </subcellularLocation>
</comment>
<keyword evidence="7 8" id="KW-0472">Membrane</keyword>
<evidence type="ECO:0000256" key="6">
    <source>
        <dbReference type="ARBA" id="ARBA00022989"/>
    </source>
</evidence>
<dbReference type="GO" id="GO:0033214">
    <property type="term" value="P:siderophore-iron import into cell"/>
    <property type="evidence" value="ECO:0007669"/>
    <property type="project" value="TreeGrafter"/>
</dbReference>
<evidence type="ECO:0000313" key="10">
    <source>
        <dbReference type="Proteomes" id="UP000064893"/>
    </source>
</evidence>
<comment type="similarity">
    <text evidence="2">Belongs to the binding-protein-dependent transport system permease family. FecCD subfamily.</text>
</comment>
<feature type="transmembrane region" description="Helical" evidence="8">
    <location>
        <begin position="7"/>
        <end position="29"/>
    </location>
</feature>
<evidence type="ECO:0000256" key="2">
    <source>
        <dbReference type="ARBA" id="ARBA00007935"/>
    </source>
</evidence>
<dbReference type="PANTHER" id="PTHR30472">
    <property type="entry name" value="FERRIC ENTEROBACTIN TRANSPORT SYSTEM PERMEASE PROTEIN"/>
    <property type="match status" value="1"/>
</dbReference>
<feature type="transmembrane region" description="Helical" evidence="8">
    <location>
        <begin position="311"/>
        <end position="331"/>
    </location>
</feature>
<evidence type="ECO:0000313" key="9">
    <source>
        <dbReference type="EMBL" id="ALO14645.1"/>
    </source>
</evidence>
<evidence type="ECO:0000256" key="4">
    <source>
        <dbReference type="ARBA" id="ARBA00022475"/>
    </source>
</evidence>
<dbReference type="KEGG" id="blq:L21SP5_00978"/>
<reference evidence="9 10" key="1">
    <citation type="submission" date="2015-11" db="EMBL/GenBank/DDBJ databases">
        <title>Description and complete genome sequence of a novel strain predominating in hypersaline microbial mats and representing a new family of the Bacteriodetes phylum.</title>
        <authorList>
            <person name="Spring S."/>
            <person name="Bunk B."/>
            <person name="Sproer C."/>
            <person name="Klenk H.-P."/>
        </authorList>
    </citation>
    <scope>NUCLEOTIDE SEQUENCE [LARGE SCALE GENOMIC DNA]</scope>
    <source>
        <strain evidence="9 10">L21-Spi-D4</strain>
    </source>
</reference>
<gene>
    <name evidence="9" type="primary">hmuU</name>
    <name evidence="9" type="ORF">L21SP5_00978</name>
</gene>